<feature type="region of interest" description="Disordered" evidence="1">
    <location>
        <begin position="297"/>
        <end position="318"/>
    </location>
</feature>
<dbReference type="Proteomes" id="UP001442841">
    <property type="component" value="Chromosome"/>
</dbReference>
<accession>A0ABZ3FKP9</accession>
<feature type="domain" description="Restriction endonuclease type II-like" evidence="3">
    <location>
        <begin position="196"/>
        <end position="282"/>
    </location>
</feature>
<dbReference type="Pfam" id="PF13338">
    <property type="entry name" value="AbiEi_4"/>
    <property type="match status" value="1"/>
</dbReference>
<sequence length="318" mass="35904">MYKQIPAIPAELSLGGVVRTSTLRQHGYTQQQIRKAVESKTLVRVRRGWYAAQGADQRVVRAVSQGGILGCSSAIAFHGGWSLKDGRTHTYCSQRGRQKKSPRKKSGKKAGPKDQKCCPSPKYRRTYQTGVLPLADALVQSAFCLHPYDFLVVAESLVYRELMSAEEIQATMAGINHRITSMMSKMDVSESGTETLVRLRLRRHGVTLIPQVTIPEVGRVDFLVGKRLIIEVDGVDHHGSGEAFEQDRARDQDLIALGYIVIRISYRQVMYDWDRVETRILRVLRLGLHLRALPKETPRPIVTPDQDHQDYSDDLDRE</sequence>
<keyword evidence="5" id="KW-1185">Reference proteome</keyword>
<dbReference type="InterPro" id="IPR011335">
    <property type="entry name" value="Restrct_endonuc-II-like"/>
</dbReference>
<dbReference type="RefSeq" id="WP_425307387.1">
    <property type="nucleotide sequence ID" value="NZ_CP154795.1"/>
</dbReference>
<dbReference type="InterPro" id="IPR025159">
    <property type="entry name" value="AbiEi_N"/>
</dbReference>
<dbReference type="Gene3D" id="3.40.960.10">
    <property type="entry name" value="VSR Endonuclease"/>
    <property type="match status" value="1"/>
</dbReference>
<gene>
    <name evidence="4" type="ORF">AADG42_01040</name>
</gene>
<dbReference type="EMBL" id="CP154795">
    <property type="protein sequence ID" value="XAN05952.1"/>
    <property type="molecule type" value="Genomic_DNA"/>
</dbReference>
<feature type="compositionally biased region" description="Basic residues" evidence="1">
    <location>
        <begin position="96"/>
        <end position="110"/>
    </location>
</feature>
<name>A0ABZ3FKP9_9ACTN</name>
<proteinExistence type="predicted"/>
<evidence type="ECO:0000256" key="1">
    <source>
        <dbReference type="SAM" id="MobiDB-lite"/>
    </source>
</evidence>
<evidence type="ECO:0000313" key="5">
    <source>
        <dbReference type="Proteomes" id="UP001442841"/>
    </source>
</evidence>
<feature type="compositionally biased region" description="Basic and acidic residues" evidence="1">
    <location>
        <begin position="305"/>
        <end position="318"/>
    </location>
</feature>
<protein>
    <submittedName>
        <fullName evidence="4">Type IV toxin-antitoxin system AbiEi family antitoxin domain-containing protein</fullName>
    </submittedName>
</protein>
<organism evidence="4 5">
    <name type="scientific">Ammonicoccus fulvus</name>
    <dbReference type="NCBI Taxonomy" id="3138240"/>
    <lineage>
        <taxon>Bacteria</taxon>
        <taxon>Bacillati</taxon>
        <taxon>Actinomycetota</taxon>
        <taxon>Actinomycetes</taxon>
        <taxon>Propionibacteriales</taxon>
        <taxon>Propionibacteriaceae</taxon>
        <taxon>Ammonicoccus</taxon>
    </lineage>
</organism>
<feature type="region of interest" description="Disordered" evidence="1">
    <location>
        <begin position="91"/>
        <end position="122"/>
    </location>
</feature>
<feature type="domain" description="AbiEi antitoxin N-terminal" evidence="2">
    <location>
        <begin position="13"/>
        <end position="51"/>
    </location>
</feature>
<dbReference type="SUPFAM" id="SSF52980">
    <property type="entry name" value="Restriction endonuclease-like"/>
    <property type="match status" value="1"/>
</dbReference>
<evidence type="ECO:0000259" key="2">
    <source>
        <dbReference type="Pfam" id="PF13338"/>
    </source>
</evidence>
<evidence type="ECO:0000259" key="3">
    <source>
        <dbReference type="Pfam" id="PF18741"/>
    </source>
</evidence>
<evidence type="ECO:0000313" key="4">
    <source>
        <dbReference type="EMBL" id="XAN05952.1"/>
    </source>
</evidence>
<dbReference type="Pfam" id="PF18741">
    <property type="entry name" value="MTES_1575"/>
    <property type="match status" value="1"/>
</dbReference>
<reference evidence="4 5" key="1">
    <citation type="submission" date="2024-04" db="EMBL/GenBank/DDBJ databases">
        <title>Isolation of an actinomycete strain from pig manure.</title>
        <authorList>
            <person name="Gong T."/>
            <person name="Yu Z."/>
            <person name="An M."/>
            <person name="Wei C."/>
            <person name="Yang W."/>
            <person name="Liu L."/>
        </authorList>
    </citation>
    <scope>NUCLEOTIDE SEQUENCE [LARGE SCALE GENOMIC DNA]</scope>
    <source>
        <strain evidence="4 5">ZF39</strain>
    </source>
</reference>
<dbReference type="InterPro" id="IPR049468">
    <property type="entry name" value="Restrct_endonuc-II-like_dom"/>
</dbReference>